<evidence type="ECO:0000259" key="2">
    <source>
        <dbReference type="Pfam" id="PF13401"/>
    </source>
</evidence>
<comment type="caution">
    <text evidence="3">The sequence shown here is derived from an EMBL/GenBank/DDBJ whole genome shotgun (WGS) entry which is preliminary data.</text>
</comment>
<evidence type="ECO:0000256" key="1">
    <source>
        <dbReference type="SAM" id="MobiDB-lite"/>
    </source>
</evidence>
<reference evidence="3" key="1">
    <citation type="submission" date="2022-06" db="EMBL/GenBank/DDBJ databases">
        <title>Sequencing the genomes of 1000 actinobacteria strains.</title>
        <authorList>
            <person name="Klenk H.-P."/>
        </authorList>
    </citation>
    <scope>NUCLEOTIDE SEQUENCE</scope>
    <source>
        <strain evidence="3">DSM 46694</strain>
    </source>
</reference>
<name>A0A9X2JY33_9ACTN</name>
<feature type="domain" description="ORC1/DEAH AAA+ ATPase" evidence="2">
    <location>
        <begin position="82"/>
        <end position="200"/>
    </location>
</feature>
<organism evidence="3 4">
    <name type="scientific">Nonomuraea thailandensis</name>
    <dbReference type="NCBI Taxonomy" id="1188745"/>
    <lineage>
        <taxon>Bacteria</taxon>
        <taxon>Bacillati</taxon>
        <taxon>Actinomycetota</taxon>
        <taxon>Actinomycetes</taxon>
        <taxon>Streptosporangiales</taxon>
        <taxon>Streptosporangiaceae</taxon>
        <taxon>Nonomuraea</taxon>
    </lineage>
</organism>
<feature type="region of interest" description="Disordered" evidence="1">
    <location>
        <begin position="1"/>
        <end position="61"/>
    </location>
</feature>
<protein>
    <recommendedName>
        <fullName evidence="2">ORC1/DEAH AAA+ ATPase domain-containing protein</fullName>
    </recommendedName>
</protein>
<gene>
    <name evidence="3" type="ORF">HD597_000413</name>
</gene>
<evidence type="ECO:0000313" key="4">
    <source>
        <dbReference type="Proteomes" id="UP001139648"/>
    </source>
</evidence>
<dbReference type="GO" id="GO:0016887">
    <property type="term" value="F:ATP hydrolysis activity"/>
    <property type="evidence" value="ECO:0007669"/>
    <property type="project" value="InterPro"/>
</dbReference>
<sequence length="214" mass="22422">MTGTPAGKTPGVDESSAPGDNPSEPHPAPAPPTAAEPAARSYTTDRPAPGSAPANQSEPALAPLMVTKEHRRFGEFAEAVRRKRYIGLCYGGPSVGKTESARAYTRWNQLAPHLNGQQSAVAPEADDVLAVRAVMYTPKVHSTPDKLDKEISLLCDQLGRTVDLMLQTGRGNGDNPPSGTSSAGAELLIVDEADRLKRPGSNNCAIIMTALASA</sequence>
<dbReference type="RefSeq" id="WP_253739912.1">
    <property type="nucleotide sequence ID" value="NZ_BAABKA010000075.1"/>
</dbReference>
<dbReference type="Pfam" id="PF13401">
    <property type="entry name" value="AAA_22"/>
    <property type="match status" value="1"/>
</dbReference>
<proteinExistence type="predicted"/>
<dbReference type="AlphaFoldDB" id="A0A9X2JY33"/>
<accession>A0A9X2JY33</accession>
<dbReference type="Proteomes" id="UP001139648">
    <property type="component" value="Unassembled WGS sequence"/>
</dbReference>
<dbReference type="InterPro" id="IPR049945">
    <property type="entry name" value="AAA_22"/>
</dbReference>
<dbReference type="EMBL" id="JAMZEB010000001">
    <property type="protein sequence ID" value="MCP2353393.1"/>
    <property type="molecule type" value="Genomic_DNA"/>
</dbReference>
<evidence type="ECO:0000313" key="3">
    <source>
        <dbReference type="EMBL" id="MCP2353393.1"/>
    </source>
</evidence>
<keyword evidence="4" id="KW-1185">Reference proteome</keyword>
<feature type="compositionally biased region" description="Pro residues" evidence="1">
    <location>
        <begin position="24"/>
        <end position="34"/>
    </location>
</feature>